<name>F1A5A1_DICPU</name>
<reference evidence="2" key="1">
    <citation type="journal article" date="2011" name="Genome Biol.">
        <title>Comparative genomics of the social amoebae Dictyostelium discoideum and Dictyostelium purpureum.</title>
        <authorList>
            <consortium name="US DOE Joint Genome Institute (JGI-PGF)"/>
            <person name="Sucgang R."/>
            <person name="Kuo A."/>
            <person name="Tian X."/>
            <person name="Salerno W."/>
            <person name="Parikh A."/>
            <person name="Feasley C.L."/>
            <person name="Dalin E."/>
            <person name="Tu H."/>
            <person name="Huang E."/>
            <person name="Barry K."/>
            <person name="Lindquist E."/>
            <person name="Shapiro H."/>
            <person name="Bruce D."/>
            <person name="Schmutz J."/>
            <person name="Salamov A."/>
            <person name="Fey P."/>
            <person name="Gaudet P."/>
            <person name="Anjard C."/>
            <person name="Babu M.M."/>
            <person name="Basu S."/>
            <person name="Bushmanova Y."/>
            <person name="van der Wel H."/>
            <person name="Katoh-Kurasawa M."/>
            <person name="Dinh C."/>
            <person name="Coutinho P.M."/>
            <person name="Saito T."/>
            <person name="Elias M."/>
            <person name="Schaap P."/>
            <person name="Kay R.R."/>
            <person name="Henrissat B."/>
            <person name="Eichinger L."/>
            <person name="Rivero F."/>
            <person name="Putnam N.H."/>
            <person name="West C.M."/>
            <person name="Loomis W.F."/>
            <person name="Chisholm R.L."/>
            <person name="Shaulsky G."/>
            <person name="Strassmann J.E."/>
            <person name="Queller D.C."/>
            <person name="Kuspa A."/>
            <person name="Grigoriev I.V."/>
        </authorList>
    </citation>
    <scope>NUCLEOTIDE SEQUENCE [LARGE SCALE GENOMIC DNA]</scope>
    <source>
        <strain evidence="2">QSDP1</strain>
    </source>
</reference>
<protein>
    <submittedName>
        <fullName evidence="1">Uncharacterized protein</fullName>
    </submittedName>
</protein>
<dbReference type="Proteomes" id="UP000001064">
    <property type="component" value="Unassembled WGS sequence"/>
</dbReference>
<dbReference type="FunCoup" id="F1A5A1">
    <property type="interactions" value="722"/>
</dbReference>
<dbReference type="AlphaFoldDB" id="F1A5A1"/>
<organism evidence="1 2">
    <name type="scientific">Dictyostelium purpureum</name>
    <name type="common">Slime mold</name>
    <dbReference type="NCBI Taxonomy" id="5786"/>
    <lineage>
        <taxon>Eukaryota</taxon>
        <taxon>Amoebozoa</taxon>
        <taxon>Evosea</taxon>
        <taxon>Eumycetozoa</taxon>
        <taxon>Dictyostelia</taxon>
        <taxon>Dictyosteliales</taxon>
        <taxon>Dictyosteliaceae</taxon>
        <taxon>Dictyostelium</taxon>
    </lineage>
</organism>
<gene>
    <name evidence="1" type="ORF">DICPUDRAFT_159917</name>
</gene>
<dbReference type="GeneID" id="10510570"/>
<accession>F1A5A1</accession>
<sequence>MTLLNIITHLNNNNNNHNNYNYNNINNDNDIIINNYRNNEISIALSARVSFKPFLYSIFPLSYKN</sequence>
<dbReference type="VEuPathDB" id="AmoebaDB:DICPUDRAFT_159917"/>
<evidence type="ECO:0000313" key="1">
    <source>
        <dbReference type="EMBL" id="EGC28630.1"/>
    </source>
</evidence>
<dbReference type="OMA" id="HDKINKE"/>
<dbReference type="InParanoid" id="F1A5A1"/>
<dbReference type="KEGG" id="dpp:DICPUDRAFT_159917"/>
<dbReference type="EMBL" id="GL871581">
    <property type="protein sequence ID" value="EGC28630.1"/>
    <property type="molecule type" value="Genomic_DNA"/>
</dbReference>
<dbReference type="RefSeq" id="XP_003294844.1">
    <property type="nucleotide sequence ID" value="XM_003294796.1"/>
</dbReference>
<keyword evidence="2" id="KW-1185">Reference proteome</keyword>
<evidence type="ECO:0000313" key="2">
    <source>
        <dbReference type="Proteomes" id="UP000001064"/>
    </source>
</evidence>
<proteinExistence type="predicted"/>